<dbReference type="Proteomes" id="UP000266677">
    <property type="component" value="Unassembled WGS sequence"/>
</dbReference>
<protein>
    <submittedName>
        <fullName evidence="1">Uncharacterized protein</fullName>
    </submittedName>
</protein>
<dbReference type="AlphaFoldDB" id="A0A3A4KZF0"/>
<reference evidence="1 2" key="1">
    <citation type="submission" date="2018-09" db="EMBL/GenBank/DDBJ databases">
        <title>YIM PH21274 draft genome.</title>
        <authorList>
            <person name="Miao C."/>
        </authorList>
    </citation>
    <scope>NUCLEOTIDE SEQUENCE [LARGE SCALE GENOMIC DNA]</scope>
    <source>
        <strain evidence="1 2">YIM PH 21724</strain>
    </source>
</reference>
<proteinExistence type="predicted"/>
<comment type="caution">
    <text evidence="1">The sequence shown here is derived from an EMBL/GenBank/DDBJ whole genome shotgun (WGS) entry which is preliminary data.</text>
</comment>
<name>A0A3A4KZF0_9NOCA</name>
<dbReference type="EMBL" id="QZFU01000010">
    <property type="protein sequence ID" value="RJO79334.1"/>
    <property type="molecule type" value="Genomic_DNA"/>
</dbReference>
<dbReference type="RefSeq" id="WP_120037760.1">
    <property type="nucleotide sequence ID" value="NZ_QZFU01000010.1"/>
</dbReference>
<keyword evidence="2" id="KW-1185">Reference proteome</keyword>
<accession>A0A3A4KZF0</accession>
<sequence>MTAFDRLAAIAGVGPEAAESVAGGRLCRDCRRRTERYRSARWHPGMPVYRGRGLCDCCTKRRTRRGVPLPDLIEPAKSFTYHRDSRLPGFRFKPLGDCAVCHEQMATKRAVATGHPGRIHAAHGICRRCAANTYNKTKRRKRAKDGSKRPQ</sequence>
<organism evidence="1 2">
    <name type="scientific">Nocardia panacis</name>
    <dbReference type="NCBI Taxonomy" id="2340916"/>
    <lineage>
        <taxon>Bacteria</taxon>
        <taxon>Bacillati</taxon>
        <taxon>Actinomycetota</taxon>
        <taxon>Actinomycetes</taxon>
        <taxon>Mycobacteriales</taxon>
        <taxon>Nocardiaceae</taxon>
        <taxon>Nocardia</taxon>
    </lineage>
</organism>
<gene>
    <name evidence="1" type="ORF">D5S18_03105</name>
</gene>
<evidence type="ECO:0000313" key="1">
    <source>
        <dbReference type="EMBL" id="RJO79334.1"/>
    </source>
</evidence>
<evidence type="ECO:0000313" key="2">
    <source>
        <dbReference type="Proteomes" id="UP000266677"/>
    </source>
</evidence>